<evidence type="ECO:0000256" key="2">
    <source>
        <dbReference type="ARBA" id="ARBA00010735"/>
    </source>
</evidence>
<evidence type="ECO:0000313" key="9">
    <source>
        <dbReference type="EMBL" id="GAD52751.1"/>
    </source>
</evidence>
<keyword evidence="6 8" id="KW-1133">Transmembrane helix</keyword>
<sequence>MASQTSFTWQGAYRGARRSLPIAAGVFVYGLVFGILARQSPLTTSEAALMSATVFAASAQFVVLGLWTRPLPVATIVATTFLVNLRHLLMGASLRPWLRERSPAEVYGTLFVLNDESWGLTVSAFGEEERDVAFLLGSGLVVFAGWVAATIIGVSAGGVIRDPSWYGLEFAFVAIYLALLVGIWNGRRDLVPYATAALTAAASSALLGGNWYILVGGLTGSLAGVVRDGATRGFTHAMREADSESRGGEP</sequence>
<dbReference type="RefSeq" id="WP_021780236.1">
    <property type="nucleotide sequence ID" value="NZ_BATA01000033.1"/>
</dbReference>
<comment type="caution">
    <text evidence="9">The sequence shown here is derived from an EMBL/GenBank/DDBJ whole genome shotgun (WGS) entry which is preliminary data.</text>
</comment>
<dbReference type="Proteomes" id="UP000016986">
    <property type="component" value="Unassembled WGS sequence"/>
</dbReference>
<dbReference type="eggNOG" id="arCOG04452">
    <property type="taxonomic scope" value="Archaea"/>
</dbReference>
<accession>U2YFF0</accession>
<organism evidence="9 10">
    <name type="scientific">Halarchaeum acidiphilum MH1-52-1</name>
    <dbReference type="NCBI Taxonomy" id="1261545"/>
    <lineage>
        <taxon>Archaea</taxon>
        <taxon>Methanobacteriati</taxon>
        <taxon>Methanobacteriota</taxon>
        <taxon>Stenosarchaea group</taxon>
        <taxon>Halobacteria</taxon>
        <taxon>Halobacteriales</taxon>
        <taxon>Halobacteriaceae</taxon>
    </lineage>
</organism>
<protein>
    <submittedName>
        <fullName evidence="9">Branched-chain amino acid transport protein azlC</fullName>
    </submittedName>
</protein>
<feature type="transmembrane region" description="Helical" evidence="8">
    <location>
        <begin position="20"/>
        <end position="37"/>
    </location>
</feature>
<keyword evidence="10" id="KW-1185">Reference proteome</keyword>
<evidence type="ECO:0000256" key="8">
    <source>
        <dbReference type="SAM" id="Phobius"/>
    </source>
</evidence>
<dbReference type="PANTHER" id="PTHR34979:SF1">
    <property type="entry name" value="INNER MEMBRANE PROTEIN YGAZ"/>
    <property type="match status" value="1"/>
</dbReference>
<gene>
    <name evidence="9" type="ORF">MBEHAL_1511</name>
</gene>
<dbReference type="Pfam" id="PF03591">
    <property type="entry name" value="AzlC"/>
    <property type="match status" value="1"/>
</dbReference>
<evidence type="ECO:0000256" key="6">
    <source>
        <dbReference type="ARBA" id="ARBA00022989"/>
    </source>
</evidence>
<dbReference type="GO" id="GO:0005886">
    <property type="term" value="C:plasma membrane"/>
    <property type="evidence" value="ECO:0007669"/>
    <property type="project" value="UniProtKB-SubCell"/>
</dbReference>
<name>U2YFF0_9EURY</name>
<feature type="transmembrane region" description="Helical" evidence="8">
    <location>
        <begin position="190"/>
        <end position="213"/>
    </location>
</feature>
<keyword evidence="7 8" id="KW-0472">Membrane</keyword>
<evidence type="ECO:0000256" key="4">
    <source>
        <dbReference type="ARBA" id="ARBA00022475"/>
    </source>
</evidence>
<evidence type="ECO:0000256" key="1">
    <source>
        <dbReference type="ARBA" id="ARBA00004651"/>
    </source>
</evidence>
<feature type="transmembrane region" description="Helical" evidence="8">
    <location>
        <begin position="49"/>
        <end position="67"/>
    </location>
</feature>
<evidence type="ECO:0000256" key="3">
    <source>
        <dbReference type="ARBA" id="ARBA00022448"/>
    </source>
</evidence>
<proteinExistence type="inferred from homology"/>
<comment type="subcellular location">
    <subcellularLocation>
        <location evidence="1">Cell membrane</location>
        <topology evidence="1">Multi-pass membrane protein</topology>
    </subcellularLocation>
</comment>
<dbReference type="AlphaFoldDB" id="U2YFF0"/>
<feature type="transmembrane region" description="Helical" evidence="8">
    <location>
        <begin position="166"/>
        <end position="184"/>
    </location>
</feature>
<dbReference type="InterPro" id="IPR011606">
    <property type="entry name" value="Brnchd-chn_aa_trnsp_permease"/>
</dbReference>
<dbReference type="EMBL" id="BATA01000033">
    <property type="protein sequence ID" value="GAD52751.1"/>
    <property type="molecule type" value="Genomic_DNA"/>
</dbReference>
<keyword evidence="3" id="KW-0813">Transport</keyword>
<reference evidence="9 10" key="1">
    <citation type="submission" date="2013-09" db="EMBL/GenBank/DDBJ databases">
        <title>Whole genome sequencing of Halarchaeum acidiphilum strain MH1-52-1.</title>
        <authorList>
            <person name="Shimane Y."/>
            <person name="Minegishi H."/>
            <person name="Nishi S."/>
            <person name="Echigo A."/>
            <person name="Shuto A."/>
            <person name="Konishi M."/>
            <person name="Ito T."/>
            <person name="Ohkuma M."/>
            <person name="Ohta Y."/>
            <person name="Nagano Y."/>
            <person name="Tsubouchi T."/>
            <person name="Mori K."/>
            <person name="Usui K."/>
            <person name="Kamekura M."/>
            <person name="Usami R."/>
            <person name="Takaki Y."/>
            <person name="Hatada Y."/>
        </authorList>
    </citation>
    <scope>NUCLEOTIDE SEQUENCE [LARGE SCALE GENOMIC DNA]</scope>
    <source>
        <strain evidence="9 10">JCM 16109</strain>
    </source>
</reference>
<keyword evidence="4" id="KW-1003">Cell membrane</keyword>
<comment type="similarity">
    <text evidence="2">Belongs to the AzlC family.</text>
</comment>
<evidence type="ECO:0000256" key="5">
    <source>
        <dbReference type="ARBA" id="ARBA00022692"/>
    </source>
</evidence>
<keyword evidence="5 8" id="KW-0812">Transmembrane</keyword>
<dbReference type="PANTHER" id="PTHR34979">
    <property type="entry name" value="INNER MEMBRANE PROTEIN YGAZ"/>
    <property type="match status" value="1"/>
</dbReference>
<evidence type="ECO:0000313" key="10">
    <source>
        <dbReference type="Proteomes" id="UP000016986"/>
    </source>
</evidence>
<feature type="transmembrane region" description="Helical" evidence="8">
    <location>
        <begin position="132"/>
        <end position="154"/>
    </location>
</feature>
<dbReference type="GO" id="GO:1903785">
    <property type="term" value="P:L-valine transmembrane transport"/>
    <property type="evidence" value="ECO:0007669"/>
    <property type="project" value="TreeGrafter"/>
</dbReference>
<evidence type="ECO:0000256" key="7">
    <source>
        <dbReference type="ARBA" id="ARBA00023136"/>
    </source>
</evidence>
<dbReference type="OrthoDB" id="170360at2157"/>